<keyword evidence="6" id="KW-0808">Transferase</keyword>
<evidence type="ECO:0000256" key="4">
    <source>
        <dbReference type="ARBA" id="ARBA00012491"/>
    </source>
</evidence>
<protein>
    <recommendedName>
        <fullName evidence="4">N-acylneuraminate cytidylyltransferase</fullName>
        <ecNumber evidence="4">2.7.7.43</ecNumber>
    </recommendedName>
</protein>
<sequence length="365" mass="41508">MAPSRKKRKRALVCENEVVHEDCSDTKRRKVNLDDSRHIAALILARGGSKRIPLKNIKMLAGVPLIGWVIRAALDSGVFDSVWVSTDHDEIARVAKACGAEVHRRSPEVSKDTTSSLETIQEFSRKHPDVGVICNIQATSPCLHPHHLKEALEYITKGGCDSVFSVVRRHRFRWQEVKEGDSQCTTPLNLDPAHRLRRQDWSGELCENGSFYFATKELIENGLLQGGKMKYFEMKPKYSVDIGDDIDWFRAEQKVLCYGYFGEDKPEVVKLLLRNVSGCLTDGQIYMSANGEEMVSINTRDQAGINMLKKKNVKAILIEKYPITKALQKKKLPKRMRCLLVDVNEKLKKVQKLMEKEGLEWKEVA</sequence>
<accession>A0A498NE42</accession>
<comment type="caution">
    <text evidence="6">The sequence shown here is derived from an EMBL/GenBank/DDBJ whole genome shotgun (WGS) entry which is preliminary data.</text>
</comment>
<dbReference type="InterPro" id="IPR023214">
    <property type="entry name" value="HAD_sf"/>
</dbReference>
<dbReference type="EMBL" id="QBIY01011869">
    <property type="protein sequence ID" value="RXN28395.1"/>
    <property type="molecule type" value="Genomic_DNA"/>
</dbReference>
<dbReference type="InterPro" id="IPR029044">
    <property type="entry name" value="Nucleotide-diphossugar_trans"/>
</dbReference>
<keyword evidence="5 6" id="KW-0548">Nucleotidyltransferase</keyword>
<evidence type="ECO:0000256" key="3">
    <source>
        <dbReference type="ARBA" id="ARBA00010726"/>
    </source>
</evidence>
<dbReference type="UniPathway" id="UPA00628"/>
<dbReference type="Pfam" id="PF02348">
    <property type="entry name" value="CTP_transf_3"/>
    <property type="match status" value="1"/>
</dbReference>
<comment type="similarity">
    <text evidence="3">Belongs to the CMP-NeuNAc synthase family.</text>
</comment>
<dbReference type="CDD" id="cd02513">
    <property type="entry name" value="CMP-NeuAc_Synthase"/>
    <property type="match status" value="1"/>
</dbReference>
<dbReference type="SUPFAM" id="SSF53448">
    <property type="entry name" value="Nucleotide-diphospho-sugar transferases"/>
    <property type="match status" value="1"/>
</dbReference>
<dbReference type="AlphaFoldDB" id="A0A498NE42"/>
<evidence type="ECO:0000256" key="1">
    <source>
        <dbReference type="ARBA" id="ARBA00001862"/>
    </source>
</evidence>
<dbReference type="STRING" id="84645.A0A498NE42"/>
<dbReference type="PANTHER" id="PTHR21485:SF3">
    <property type="entry name" value="N-ACYLNEURAMINATE CYTIDYLYLTRANSFERASE"/>
    <property type="match status" value="1"/>
</dbReference>
<dbReference type="GO" id="GO:0006054">
    <property type="term" value="P:N-acetylneuraminate metabolic process"/>
    <property type="evidence" value="ECO:0007669"/>
    <property type="project" value="UniProtKB-UniPathway"/>
</dbReference>
<dbReference type="Gene3D" id="3.90.550.10">
    <property type="entry name" value="Spore Coat Polysaccharide Biosynthesis Protein SpsA, Chain A"/>
    <property type="match status" value="1"/>
</dbReference>
<dbReference type="InterPro" id="IPR050793">
    <property type="entry name" value="CMP-NeuNAc_synthase"/>
</dbReference>
<dbReference type="GO" id="GO:0008781">
    <property type="term" value="F:N-acylneuraminate cytidylyltransferase activity"/>
    <property type="evidence" value="ECO:0007669"/>
    <property type="project" value="UniProtKB-EC"/>
</dbReference>
<organism evidence="6 7">
    <name type="scientific">Labeo rohita</name>
    <name type="common">Indian major carp</name>
    <name type="synonym">Cyprinus rohita</name>
    <dbReference type="NCBI Taxonomy" id="84645"/>
    <lineage>
        <taxon>Eukaryota</taxon>
        <taxon>Metazoa</taxon>
        <taxon>Chordata</taxon>
        <taxon>Craniata</taxon>
        <taxon>Vertebrata</taxon>
        <taxon>Euteleostomi</taxon>
        <taxon>Actinopterygii</taxon>
        <taxon>Neopterygii</taxon>
        <taxon>Teleostei</taxon>
        <taxon>Ostariophysi</taxon>
        <taxon>Cypriniformes</taxon>
        <taxon>Cyprinidae</taxon>
        <taxon>Labeoninae</taxon>
        <taxon>Labeonini</taxon>
        <taxon>Labeo</taxon>
    </lineage>
</organism>
<dbReference type="FunFam" id="3.90.550.10:FF:000074">
    <property type="entry name" value="N-acylneuraminate cytidylyltransferase A"/>
    <property type="match status" value="1"/>
</dbReference>
<proteinExistence type="inferred from homology"/>
<evidence type="ECO:0000313" key="7">
    <source>
        <dbReference type="Proteomes" id="UP000290572"/>
    </source>
</evidence>
<evidence type="ECO:0000256" key="5">
    <source>
        <dbReference type="ARBA" id="ARBA00022695"/>
    </source>
</evidence>
<dbReference type="PANTHER" id="PTHR21485">
    <property type="entry name" value="HAD SUPERFAMILY MEMBERS CMAS AND KDSC"/>
    <property type="match status" value="1"/>
</dbReference>
<evidence type="ECO:0000256" key="2">
    <source>
        <dbReference type="ARBA" id="ARBA00005141"/>
    </source>
</evidence>
<dbReference type="Gene3D" id="3.40.50.1000">
    <property type="entry name" value="HAD superfamily/HAD-like"/>
    <property type="match status" value="1"/>
</dbReference>
<name>A0A498NE42_LABRO</name>
<dbReference type="EC" id="2.7.7.43" evidence="4"/>
<comment type="catalytic activity">
    <reaction evidence="1">
        <text>an N-acylneuraminate + CTP = a CMP-N-acyl-beta-neuraminate + diphosphate</text>
        <dbReference type="Rhea" id="RHEA:11344"/>
        <dbReference type="ChEBI" id="CHEBI:33019"/>
        <dbReference type="ChEBI" id="CHEBI:37563"/>
        <dbReference type="ChEBI" id="CHEBI:60073"/>
        <dbReference type="ChEBI" id="CHEBI:68671"/>
        <dbReference type="EC" id="2.7.7.43"/>
    </reaction>
</comment>
<gene>
    <name evidence="6" type="ORF">ROHU_019338</name>
</gene>
<reference evidence="6 7" key="1">
    <citation type="submission" date="2018-03" db="EMBL/GenBank/DDBJ databases">
        <title>Draft genome sequence of Rohu Carp (Labeo rohita).</title>
        <authorList>
            <person name="Das P."/>
            <person name="Kushwaha B."/>
            <person name="Joshi C.G."/>
            <person name="Kumar D."/>
            <person name="Nagpure N.S."/>
            <person name="Sahoo L."/>
            <person name="Das S.P."/>
            <person name="Bit A."/>
            <person name="Patnaik S."/>
            <person name="Meher P.K."/>
            <person name="Jayasankar P."/>
            <person name="Koringa P.G."/>
            <person name="Patel N.V."/>
            <person name="Hinsu A.T."/>
            <person name="Kumar R."/>
            <person name="Pandey M."/>
            <person name="Agarwal S."/>
            <person name="Srivastava S."/>
            <person name="Singh M."/>
            <person name="Iquebal M.A."/>
            <person name="Jaiswal S."/>
            <person name="Angadi U.B."/>
            <person name="Kumar N."/>
            <person name="Raza M."/>
            <person name="Shah T.M."/>
            <person name="Rai A."/>
            <person name="Jena J.K."/>
        </authorList>
    </citation>
    <scope>NUCLEOTIDE SEQUENCE [LARGE SCALE GENOMIC DNA]</scope>
    <source>
        <strain evidence="6">DASCIFA01</strain>
        <tissue evidence="6">Testis</tissue>
    </source>
</reference>
<comment type="pathway">
    <text evidence="2">Amino-sugar metabolism; N-acetylneuraminate metabolism.</text>
</comment>
<keyword evidence="7" id="KW-1185">Reference proteome</keyword>
<dbReference type="InterPro" id="IPR003329">
    <property type="entry name" value="Cytidylyl_trans"/>
</dbReference>
<evidence type="ECO:0000313" key="6">
    <source>
        <dbReference type="EMBL" id="RXN28395.1"/>
    </source>
</evidence>
<dbReference type="Proteomes" id="UP000290572">
    <property type="component" value="Unassembled WGS sequence"/>
</dbReference>